<dbReference type="PANTHER" id="PTHR36852:SF1">
    <property type="entry name" value="PROTEIN GVPL 2"/>
    <property type="match status" value="1"/>
</dbReference>
<dbReference type="Pfam" id="PF06386">
    <property type="entry name" value="GvpL_GvpF"/>
    <property type="match status" value="1"/>
</dbReference>
<dbReference type="PANTHER" id="PTHR36852">
    <property type="entry name" value="PROTEIN GVPL 2"/>
    <property type="match status" value="1"/>
</dbReference>
<evidence type="ECO:0000313" key="5">
    <source>
        <dbReference type="EMBL" id="MBY8876108.1"/>
    </source>
</evidence>
<comment type="subcellular location">
    <subcellularLocation>
        <location evidence="2">Gas vesicle</location>
    </subcellularLocation>
</comment>
<dbReference type="InterPro" id="IPR009430">
    <property type="entry name" value="GvpL/GvpF"/>
</dbReference>
<proteinExistence type="inferred from homology"/>
<dbReference type="Proteomes" id="UP000778578">
    <property type="component" value="Unassembled WGS sequence"/>
</dbReference>
<name>A0ABS7PZE3_9ACTN</name>
<feature type="compositionally biased region" description="Low complexity" evidence="4">
    <location>
        <begin position="165"/>
        <end position="180"/>
    </location>
</feature>
<feature type="region of interest" description="Disordered" evidence="4">
    <location>
        <begin position="150"/>
        <end position="180"/>
    </location>
</feature>
<evidence type="ECO:0000313" key="6">
    <source>
        <dbReference type="Proteomes" id="UP000778578"/>
    </source>
</evidence>
<dbReference type="RefSeq" id="WP_222959392.1">
    <property type="nucleotide sequence ID" value="NZ_JAINZZ010000001.1"/>
</dbReference>
<protein>
    <submittedName>
        <fullName evidence="5">GvpL/GvpF family gas vesicle protein</fullName>
    </submittedName>
</protein>
<evidence type="ECO:0000256" key="2">
    <source>
        <dbReference type="ARBA" id="ARBA00035108"/>
    </source>
</evidence>
<accession>A0ABS7PZE3</accession>
<keyword evidence="1" id="KW-0304">Gas vesicle</keyword>
<sequence>MTGGRSPEPTPAGNDASVTSLCVFAVCAVAPGDQPIAGTEALGHAESGPLTLLPLDAEMAALVQEVPAERFTEEALREHLADPAALEAYARAHHAVVTAASAAGPVVPLPLATLFADHDRAREVLSENLPRFREALDRVRGRAEWAVKVHLRRDDPPPDQAASDRGASAAGTPSAAGAGRAYLSRVRGREKDRISRRDAATAAAQRVHEAANTVAAGSVRLRPHGQEITGKDRLQVMNAAYLVDEARSAELSTVLAALRTDLAGSAIEIDVSGPWVPYSFTAGEES</sequence>
<comment type="similarity">
    <text evidence="3">Belongs to the gas vesicle GvpF/GvpL family.</text>
</comment>
<evidence type="ECO:0000256" key="3">
    <source>
        <dbReference type="ARBA" id="ARBA00035643"/>
    </source>
</evidence>
<organism evidence="5 6">
    <name type="scientific">Actinacidiphila acidipaludis</name>
    <dbReference type="NCBI Taxonomy" id="2873382"/>
    <lineage>
        <taxon>Bacteria</taxon>
        <taxon>Bacillati</taxon>
        <taxon>Actinomycetota</taxon>
        <taxon>Actinomycetes</taxon>
        <taxon>Kitasatosporales</taxon>
        <taxon>Streptomycetaceae</taxon>
        <taxon>Actinacidiphila</taxon>
    </lineage>
</organism>
<comment type="caution">
    <text evidence="5">The sequence shown here is derived from an EMBL/GenBank/DDBJ whole genome shotgun (WGS) entry which is preliminary data.</text>
</comment>
<gene>
    <name evidence="5" type="ORF">K7862_00430</name>
</gene>
<reference evidence="5 6" key="1">
    <citation type="submission" date="2021-08" db="EMBL/GenBank/DDBJ databases">
        <title>WGS of actinomycetes from Thailand.</title>
        <authorList>
            <person name="Thawai C."/>
        </authorList>
    </citation>
    <scope>NUCLEOTIDE SEQUENCE [LARGE SCALE GENOMIC DNA]</scope>
    <source>
        <strain evidence="5 6">PLK6-54</strain>
    </source>
</reference>
<evidence type="ECO:0000256" key="1">
    <source>
        <dbReference type="ARBA" id="ARBA00022987"/>
    </source>
</evidence>
<dbReference type="EMBL" id="JAINZZ010000001">
    <property type="protein sequence ID" value="MBY8876108.1"/>
    <property type="molecule type" value="Genomic_DNA"/>
</dbReference>
<keyword evidence="6" id="KW-1185">Reference proteome</keyword>
<evidence type="ECO:0000256" key="4">
    <source>
        <dbReference type="SAM" id="MobiDB-lite"/>
    </source>
</evidence>